<name>A0ABP0G9L5_CLALP</name>
<evidence type="ECO:0000313" key="4">
    <source>
        <dbReference type="EMBL" id="CAK8688490.1"/>
    </source>
</evidence>
<evidence type="ECO:0000256" key="1">
    <source>
        <dbReference type="ARBA" id="ARBA00022553"/>
    </source>
</evidence>
<feature type="region of interest" description="Disordered" evidence="2">
    <location>
        <begin position="176"/>
        <end position="232"/>
    </location>
</feature>
<feature type="domain" description="Tantalus-like" evidence="3">
    <location>
        <begin position="312"/>
        <end position="368"/>
    </location>
</feature>
<dbReference type="InterPro" id="IPR028149">
    <property type="entry name" value="Tantalus-like"/>
</dbReference>
<dbReference type="PANTHER" id="PTHR14522:SF2">
    <property type="entry name" value="PROLINE-RICH PROTEIN 14"/>
    <property type="match status" value="1"/>
</dbReference>
<dbReference type="Pfam" id="PF15386">
    <property type="entry name" value="Tantalus"/>
    <property type="match status" value="1"/>
</dbReference>
<dbReference type="EMBL" id="CAWYQH010000108">
    <property type="protein sequence ID" value="CAK8688490.1"/>
    <property type="molecule type" value="Genomic_DNA"/>
</dbReference>
<organism evidence="4 5">
    <name type="scientific">Clavelina lepadiformis</name>
    <name type="common">Light-bulb sea squirt</name>
    <name type="synonym">Ascidia lepadiformis</name>
    <dbReference type="NCBI Taxonomy" id="159417"/>
    <lineage>
        <taxon>Eukaryota</taxon>
        <taxon>Metazoa</taxon>
        <taxon>Chordata</taxon>
        <taxon>Tunicata</taxon>
        <taxon>Ascidiacea</taxon>
        <taxon>Aplousobranchia</taxon>
        <taxon>Clavelinidae</taxon>
        <taxon>Clavelina</taxon>
    </lineage>
</organism>
<proteinExistence type="predicted"/>
<dbReference type="Proteomes" id="UP001642483">
    <property type="component" value="Unassembled WGS sequence"/>
</dbReference>
<gene>
    <name evidence="4" type="ORF">CVLEPA_LOCUS20500</name>
</gene>
<evidence type="ECO:0000313" key="5">
    <source>
        <dbReference type="Proteomes" id="UP001642483"/>
    </source>
</evidence>
<sequence length="430" mass="49166">MESSFFDTSSTLEYDVELEELIQCVEIGKNAVDKVSGKCYFTSNHSSSLKEVQSASRDHFDSLTMTIDSKYLEKDDDCNNPKRSRLTHCSFPFSEDLCQIKGDLDNKGRPETSTEHCKMSLVARKQKRLLLDEEALFMAEDPSCQELSLEASCEQDEHLQQNSAKENDRELTCNIQSEKESRMIDDEDSLSNSSSTSFQDENALSLRSATSEDGRDGDSLPNLEDLTLQEQSPLNDLAAMNTRQALKRKIIEDGKKPEISTQQENIMDQSISEVTMESTNEENSSKMSGNQSTHNLRKRIRKTLPPVKTRQTPLGLPKPLRIKKDNFSIEEIYTNKNYSTPVPKLLETIFEYPKEEKDGTTRFAEKRKKQRAMYFVTNPAERPAKKRKRKKFKRRSTRQNGIDKDVETDTKLLSVLTELDEHMKLNGLSP</sequence>
<feature type="compositionally biased region" description="Basic residues" evidence="2">
    <location>
        <begin position="384"/>
        <end position="397"/>
    </location>
</feature>
<keyword evidence="5" id="KW-1185">Reference proteome</keyword>
<protein>
    <recommendedName>
        <fullName evidence="3">Tantalus-like domain-containing protein</fullName>
    </recommendedName>
</protein>
<evidence type="ECO:0000259" key="3">
    <source>
        <dbReference type="Pfam" id="PF15386"/>
    </source>
</evidence>
<comment type="caution">
    <text evidence="4">The sequence shown here is derived from an EMBL/GenBank/DDBJ whole genome shotgun (WGS) entry which is preliminary data.</text>
</comment>
<dbReference type="InterPro" id="IPR026320">
    <property type="entry name" value="PRR14"/>
</dbReference>
<dbReference type="PANTHER" id="PTHR14522">
    <property type="entry name" value="EMO2-RELATED"/>
    <property type="match status" value="1"/>
</dbReference>
<reference evidence="4 5" key="1">
    <citation type="submission" date="2024-02" db="EMBL/GenBank/DDBJ databases">
        <authorList>
            <person name="Daric V."/>
            <person name="Darras S."/>
        </authorList>
    </citation>
    <scope>NUCLEOTIDE SEQUENCE [LARGE SCALE GENOMIC DNA]</scope>
</reference>
<keyword evidence="1" id="KW-0597">Phosphoprotein</keyword>
<feature type="compositionally biased region" description="Low complexity" evidence="2">
    <location>
        <begin position="190"/>
        <end position="200"/>
    </location>
</feature>
<accession>A0ABP0G9L5</accession>
<evidence type="ECO:0000256" key="2">
    <source>
        <dbReference type="SAM" id="MobiDB-lite"/>
    </source>
</evidence>
<feature type="region of interest" description="Disordered" evidence="2">
    <location>
        <begin position="378"/>
        <end position="407"/>
    </location>
</feature>